<dbReference type="RefSeq" id="WP_194029153.1">
    <property type="nucleotide sequence ID" value="NZ_JADEWZ010000011.1"/>
</dbReference>
<evidence type="ECO:0000313" key="3">
    <source>
        <dbReference type="EMBL" id="MBE9116060.1"/>
    </source>
</evidence>
<comment type="caution">
    <text evidence="3">The sequence shown here is derived from an EMBL/GenBank/DDBJ whole genome shotgun (WGS) entry which is preliminary data.</text>
</comment>
<proteinExistence type="predicted"/>
<reference evidence="3" key="1">
    <citation type="submission" date="2020-10" db="EMBL/GenBank/DDBJ databases">
        <authorList>
            <person name="Castelo-Branco R."/>
            <person name="Eusebio N."/>
            <person name="Adriana R."/>
            <person name="Vieira A."/>
            <person name="Brugerolle De Fraissinette N."/>
            <person name="Rezende De Castro R."/>
            <person name="Schneider M.P."/>
            <person name="Vasconcelos V."/>
            <person name="Leao P.N."/>
        </authorList>
    </citation>
    <scope>NUCLEOTIDE SEQUENCE</scope>
    <source>
        <strain evidence="3">LEGE 07157</strain>
    </source>
</reference>
<dbReference type="Pfam" id="PF05226">
    <property type="entry name" value="CHASE2"/>
    <property type="match status" value="1"/>
</dbReference>
<evidence type="ECO:0000259" key="2">
    <source>
        <dbReference type="SMART" id="SM01080"/>
    </source>
</evidence>
<feature type="transmembrane region" description="Helical" evidence="1">
    <location>
        <begin position="763"/>
        <end position="783"/>
    </location>
</feature>
<dbReference type="SMART" id="SM01080">
    <property type="entry name" value="CHASE2"/>
    <property type="match status" value="1"/>
</dbReference>
<organism evidence="3 4">
    <name type="scientific">Lusitaniella coriacea LEGE 07157</name>
    <dbReference type="NCBI Taxonomy" id="945747"/>
    <lineage>
        <taxon>Bacteria</taxon>
        <taxon>Bacillati</taxon>
        <taxon>Cyanobacteriota</taxon>
        <taxon>Cyanophyceae</taxon>
        <taxon>Spirulinales</taxon>
        <taxon>Lusitaniellaceae</taxon>
        <taxon>Lusitaniella</taxon>
    </lineage>
</organism>
<keyword evidence="1" id="KW-0812">Transmembrane</keyword>
<evidence type="ECO:0000313" key="4">
    <source>
        <dbReference type="Proteomes" id="UP000654482"/>
    </source>
</evidence>
<dbReference type="AlphaFoldDB" id="A0A8J7DW81"/>
<keyword evidence="1" id="KW-0472">Membrane</keyword>
<keyword evidence="1" id="KW-1133">Transmembrane helix</keyword>
<evidence type="ECO:0000256" key="1">
    <source>
        <dbReference type="SAM" id="Phobius"/>
    </source>
</evidence>
<feature type="domain" description="CHASE2" evidence="2">
    <location>
        <begin position="416"/>
        <end position="751"/>
    </location>
</feature>
<protein>
    <submittedName>
        <fullName evidence="3">CHASE2 domain-containing protein</fullName>
    </submittedName>
</protein>
<dbReference type="InterPro" id="IPR007890">
    <property type="entry name" value="CHASE2"/>
</dbReference>
<keyword evidence="4" id="KW-1185">Reference proteome</keyword>
<feature type="transmembrane region" description="Helical" evidence="1">
    <location>
        <begin position="734"/>
        <end position="756"/>
    </location>
</feature>
<accession>A0A8J7DW81</accession>
<sequence>MGFKLKIERIEQTCRFELEWGNEQRLINTLRYPPHLTSLYEEWQRAYLSFYKSSFRGRVEDYGNVTPPPIDWRTRLVEAEHQLLKEFRYWLRDAELFEIRSAIAKTESPHCIDIFLACYSPELERLPWEMWDISAEFPSSATIRIARTPVSIRQGTGQKRHEKPRILAILGDDTGLDFQEDKAAVRSLEGLAEIRFVGWQPGKETPTSILPEMKAIERLKREICTAIDDERGWDILLFAGHSNESIAGGELAIAPGISIFLNEIKPQLLNAKKRGLQFALFNSCSGLSLANALIDLGLSQVAILREPIHNDVARFFVRLFLNNLATHQDVHDSLLVACQILQTEENLIYPSAHFIPSLFRHPAADLYQIPPKKGIKKEILRLFCPKLLEGVALGGLTLLSLFLPIQDRLLEQRVLTQAKYRQATQQFAVSNPPPVLLISIDEESIRKAGLIDPNPMDRAYLAQIVEQLTAQDARVVGLDYLLDRSHKERDRVLAKTLQSAVQKQPHSTTFVFASVYNSISGWMDVAPEIASSNWSLNGQVNIAQWNVPLIPPTESRDHRLPFSYLLALAHDSYSDTASHPQLNSQTDLFAQIRTSLQSQGKDYRNIFSARSRRQKLTHFSYKLRQMWLHPILDFSIPPQQIYQQIPAWKFLESPNLPELRVLPQQVAIVAPGGYDEAGVVSGFTDTFPLPPAINYWFKQNKVPQPPQKLTGGEIHAYFVHHYLQQRLVVPIPDLWAIAVAYLLGKTILFGVELWGVSGTQRRWIVLGMLGAIALYGLISVQIYLWAALLFPWLFPSLTFGIAAFPRPLKGLGI</sequence>
<gene>
    <name evidence="3" type="ORF">IQ249_09150</name>
</gene>
<name>A0A8J7DW81_9CYAN</name>
<dbReference type="Proteomes" id="UP000654482">
    <property type="component" value="Unassembled WGS sequence"/>
</dbReference>
<dbReference type="EMBL" id="JADEWZ010000011">
    <property type="protein sequence ID" value="MBE9116060.1"/>
    <property type="molecule type" value="Genomic_DNA"/>
</dbReference>